<organism evidence="2">
    <name type="scientific">marine metagenome</name>
    <dbReference type="NCBI Taxonomy" id="408172"/>
    <lineage>
        <taxon>unclassified sequences</taxon>
        <taxon>metagenomes</taxon>
        <taxon>ecological metagenomes</taxon>
    </lineage>
</organism>
<dbReference type="Pfam" id="PF13145">
    <property type="entry name" value="Rotamase_2"/>
    <property type="match status" value="1"/>
</dbReference>
<reference evidence="2" key="1">
    <citation type="submission" date="2018-05" db="EMBL/GenBank/DDBJ databases">
        <authorList>
            <person name="Lanie J.A."/>
            <person name="Ng W.-L."/>
            <person name="Kazmierczak K.M."/>
            <person name="Andrzejewski T.M."/>
            <person name="Davidsen T.M."/>
            <person name="Wayne K.J."/>
            <person name="Tettelin H."/>
            <person name="Glass J.I."/>
            <person name="Rusch D."/>
            <person name="Podicherti R."/>
            <person name="Tsui H.-C.T."/>
            <person name="Winkler M.E."/>
        </authorList>
    </citation>
    <scope>NUCLEOTIDE SEQUENCE</scope>
</reference>
<dbReference type="Gene3D" id="1.10.4030.10">
    <property type="entry name" value="Porin chaperone SurA, peptide-binding domain"/>
    <property type="match status" value="1"/>
</dbReference>
<sequence length="268" mass="31455">MTKKLLSFLCIGLAILLLDIWFDSSNQDKTIILYDDEINSLIETWTAQVGRPPNNQDFQGIINQLVEEEILYREALKLNLDKDDIIIKRRLAQKIGFLKQEEQSRPPTESDLEEYFQSKEADYYLDRRISFSHLYFSKEKNGSERAVNAFKVMRDQNNLPDSDPFLVGKNFINKTSKEIDRDFGVGFSENFIYREVGVWVGPFDSIYGTHLIKISQITEAKSPDFEEVKRAVLIDYLLDKKQESMKNYIEDLKKDYEIQINPKFNYQD</sequence>
<feature type="domain" description="PpiC" evidence="1">
    <location>
        <begin position="107"/>
        <end position="229"/>
    </location>
</feature>
<gene>
    <name evidence="2" type="ORF">METZ01_LOCUS278156</name>
</gene>
<evidence type="ECO:0000313" key="2">
    <source>
        <dbReference type="EMBL" id="SVC25302.1"/>
    </source>
</evidence>
<dbReference type="Gene3D" id="3.10.50.40">
    <property type="match status" value="1"/>
</dbReference>
<protein>
    <recommendedName>
        <fullName evidence="1">PpiC domain-containing protein</fullName>
    </recommendedName>
</protein>
<proteinExistence type="predicted"/>
<dbReference type="AlphaFoldDB" id="A0A382KPY6"/>
<evidence type="ECO:0000259" key="1">
    <source>
        <dbReference type="Pfam" id="PF13145"/>
    </source>
</evidence>
<dbReference type="EMBL" id="UINC01081448">
    <property type="protein sequence ID" value="SVC25302.1"/>
    <property type="molecule type" value="Genomic_DNA"/>
</dbReference>
<name>A0A382KPY6_9ZZZZ</name>
<dbReference type="InterPro" id="IPR046357">
    <property type="entry name" value="PPIase_dom_sf"/>
</dbReference>
<dbReference type="InterPro" id="IPR000297">
    <property type="entry name" value="PPIase_PpiC"/>
</dbReference>
<dbReference type="GO" id="GO:0003755">
    <property type="term" value="F:peptidyl-prolyl cis-trans isomerase activity"/>
    <property type="evidence" value="ECO:0007669"/>
    <property type="project" value="InterPro"/>
</dbReference>
<accession>A0A382KPY6</accession>